<dbReference type="PANTHER" id="PTHR13954:SF6">
    <property type="entry name" value="NON-SPECIFIC SERINE_THREONINE PROTEIN KINASE"/>
    <property type="match status" value="1"/>
</dbReference>
<feature type="domain" description="Protein kinase" evidence="1">
    <location>
        <begin position="1"/>
        <end position="288"/>
    </location>
</feature>
<protein>
    <submittedName>
        <fullName evidence="2">Serine/threonine-protein kinase/endoribonuclease IRE2</fullName>
    </submittedName>
</protein>
<evidence type="ECO:0000313" key="3">
    <source>
        <dbReference type="Proteomes" id="UP000326340"/>
    </source>
</evidence>
<evidence type="ECO:0000259" key="1">
    <source>
        <dbReference type="PROSITE" id="PS50011"/>
    </source>
</evidence>
<dbReference type="EMBL" id="PUHP01002900">
    <property type="protein sequence ID" value="TQN64082.1"/>
    <property type="molecule type" value="Genomic_DNA"/>
</dbReference>
<dbReference type="GO" id="GO:0070059">
    <property type="term" value="P:intrinsic apoptotic signaling pathway in response to endoplasmic reticulum stress"/>
    <property type="evidence" value="ECO:0007669"/>
    <property type="project" value="TreeGrafter"/>
</dbReference>
<gene>
    <name evidence="2" type="primary">Ern2</name>
    <name evidence="2" type="ORF">CSHISOI_11337</name>
</gene>
<accession>A0A5Q4BAZ2</accession>
<dbReference type="GO" id="GO:0004521">
    <property type="term" value="F:RNA endonuclease activity"/>
    <property type="evidence" value="ECO:0007669"/>
    <property type="project" value="InterPro"/>
</dbReference>
<keyword evidence="3" id="KW-1185">Reference proteome</keyword>
<dbReference type="GO" id="GO:0051082">
    <property type="term" value="F:unfolded protein binding"/>
    <property type="evidence" value="ECO:0007669"/>
    <property type="project" value="TreeGrafter"/>
</dbReference>
<comment type="caution">
    <text evidence="2">The sequence shown here is derived from an EMBL/GenBank/DDBJ whole genome shotgun (WGS) entry which is preliminary data.</text>
</comment>
<organism evidence="2 3">
    <name type="scientific">Colletotrichum shisoi</name>
    <dbReference type="NCBI Taxonomy" id="2078593"/>
    <lineage>
        <taxon>Eukaryota</taxon>
        <taxon>Fungi</taxon>
        <taxon>Dikarya</taxon>
        <taxon>Ascomycota</taxon>
        <taxon>Pezizomycotina</taxon>
        <taxon>Sordariomycetes</taxon>
        <taxon>Hypocreomycetidae</taxon>
        <taxon>Glomerellales</taxon>
        <taxon>Glomerellaceae</taxon>
        <taxon>Colletotrichum</taxon>
        <taxon>Colletotrichum destructivum species complex</taxon>
    </lineage>
</organism>
<proteinExistence type="predicted"/>
<dbReference type="AlphaFoldDB" id="A0A5Q4BAZ2"/>
<sequence length="288" mass="32214">MTAKIGNKTFHQCLPTTQVEILEAREAFEDIEGEFRFTKTLVVYRDGKDTYHATSKARLSELSLDQLNSTISIPVTAYSPLFSPAFTQAPNPLPPDTYVKKPSLLSYDRVCQGPQPNSIADDVLSEVEIWEVLKQTPHPNIARYLGCQVLDGRIVGICLERYGQTLMEAINPQGFMKRKLSTTRQGLNDHVQLDGIEAGLRHLHSLGLVHNDLTPSNIVRGGKDGNAWVIIDFGSCRYKGKSLDNVGRTYEWHDEGVQTSLPQNDLDALNEIRLWLCGAPSNAFQFKE</sequence>
<dbReference type="GO" id="GO:1990604">
    <property type="term" value="C:IRE1-TRAF2-ASK1 complex"/>
    <property type="evidence" value="ECO:0007669"/>
    <property type="project" value="TreeGrafter"/>
</dbReference>
<dbReference type="GO" id="GO:0036498">
    <property type="term" value="P:IRE1-mediated unfolded protein response"/>
    <property type="evidence" value="ECO:0007669"/>
    <property type="project" value="TreeGrafter"/>
</dbReference>
<dbReference type="GO" id="GO:0004674">
    <property type="term" value="F:protein serine/threonine kinase activity"/>
    <property type="evidence" value="ECO:0007669"/>
    <property type="project" value="InterPro"/>
</dbReference>
<dbReference type="Gene3D" id="1.10.510.10">
    <property type="entry name" value="Transferase(Phosphotransferase) domain 1"/>
    <property type="match status" value="1"/>
</dbReference>
<dbReference type="InterPro" id="IPR011009">
    <property type="entry name" value="Kinase-like_dom_sf"/>
</dbReference>
<dbReference type="PROSITE" id="PS50011">
    <property type="entry name" value="PROTEIN_KINASE_DOM"/>
    <property type="match status" value="1"/>
</dbReference>
<reference evidence="2 3" key="1">
    <citation type="journal article" date="2019" name="Sci. Rep.">
        <title>Colletotrichum shisoi sp. nov., an anthracnose pathogen of Perilla frutescens in Japan: molecular phylogenetic, morphological and genomic evidence.</title>
        <authorList>
            <person name="Gan P."/>
            <person name="Tsushima A."/>
            <person name="Hiroyama R."/>
            <person name="Narusaka M."/>
            <person name="Takano Y."/>
            <person name="Narusaka Y."/>
            <person name="Kawaradani M."/>
            <person name="Damm U."/>
            <person name="Shirasu K."/>
        </authorList>
    </citation>
    <scope>NUCLEOTIDE SEQUENCE [LARGE SCALE GENOMIC DNA]</scope>
    <source>
        <strain evidence="2 3">PG-2018a</strain>
    </source>
</reference>
<keyword evidence="2" id="KW-0418">Kinase</keyword>
<dbReference type="InterPro" id="IPR045133">
    <property type="entry name" value="IRE1/2-like"/>
</dbReference>
<dbReference type="GO" id="GO:0005524">
    <property type="term" value="F:ATP binding"/>
    <property type="evidence" value="ECO:0007669"/>
    <property type="project" value="InterPro"/>
</dbReference>
<evidence type="ECO:0000313" key="2">
    <source>
        <dbReference type="EMBL" id="TQN64082.1"/>
    </source>
</evidence>
<dbReference type="Pfam" id="PF00069">
    <property type="entry name" value="Pkinase"/>
    <property type="match status" value="1"/>
</dbReference>
<dbReference type="InterPro" id="IPR000719">
    <property type="entry name" value="Prot_kinase_dom"/>
</dbReference>
<dbReference type="OrthoDB" id="4062651at2759"/>
<keyword evidence="2" id="KW-0808">Transferase</keyword>
<name>A0A5Q4BAZ2_9PEZI</name>
<dbReference type="SUPFAM" id="SSF56112">
    <property type="entry name" value="Protein kinase-like (PK-like)"/>
    <property type="match status" value="1"/>
</dbReference>
<dbReference type="PANTHER" id="PTHR13954">
    <property type="entry name" value="IRE1-RELATED"/>
    <property type="match status" value="1"/>
</dbReference>
<dbReference type="Proteomes" id="UP000326340">
    <property type="component" value="Unassembled WGS sequence"/>
</dbReference>